<dbReference type="Proteomes" id="UP000003107">
    <property type="component" value="Unassembled WGS sequence"/>
</dbReference>
<protein>
    <submittedName>
        <fullName evidence="1">Uncharacterized protein</fullName>
    </submittedName>
</protein>
<accession>C6RHS9</accession>
<dbReference type="eggNOG" id="ENOG502ZUWJ">
    <property type="taxonomic scope" value="Bacteria"/>
</dbReference>
<evidence type="ECO:0000313" key="2">
    <source>
        <dbReference type="Proteomes" id="UP000003107"/>
    </source>
</evidence>
<sequence length="279" mass="32587">MSFFEKLKLAFYTICRPEKLISFRLAKPDPRYTREANFTLKYGVLHAHQNMNAVTIAYDRLCEQYAGFKPLFIIENAPQCEYTNMHASSSYEALDEEEYNAQNPDARDFPAAEFRLMLSILRNPEYKTEVGEFYGKFSLNYPDKLKALEYLNTRDYNALDEDIDVYLCSCERSTDVFARMIQGYFADDFEPEQTYVFILMMNERFGFEFIGIGATLMLFYRRKNLSDAMAEELLQELAKIYDTPYEAIKKALWHNVFGSNNTLVLPFAENIEDTVADEL</sequence>
<dbReference type="EMBL" id="ACVQ01000028">
    <property type="protein sequence ID" value="EET78959.1"/>
    <property type="molecule type" value="Genomic_DNA"/>
</dbReference>
<reference evidence="1 2" key="1">
    <citation type="submission" date="2009-07" db="EMBL/GenBank/DDBJ databases">
        <authorList>
            <person name="Madupu R."/>
            <person name="Sebastian Y."/>
            <person name="Durkin A.S."/>
            <person name="Torralba M."/>
            <person name="Methe B."/>
            <person name="Sutton G.G."/>
            <person name="Strausberg R.L."/>
            <person name="Nelson K.E."/>
        </authorList>
    </citation>
    <scope>NUCLEOTIDE SEQUENCE [LARGE SCALE GENOMIC DNA]</scope>
    <source>
        <strain evidence="1 2">RM3277</strain>
    </source>
</reference>
<keyword evidence="2" id="KW-1185">Reference proteome</keyword>
<dbReference type="OrthoDB" id="5353048at2"/>
<proteinExistence type="predicted"/>
<name>C6RHS9_9BACT</name>
<comment type="caution">
    <text evidence="1">The sequence shown here is derived from an EMBL/GenBank/DDBJ whole genome shotgun (WGS) entry which is preliminary data.</text>
</comment>
<gene>
    <name evidence="1" type="ORF">CAMSH0001_1033</name>
</gene>
<organism evidence="1 2">
    <name type="scientific">Campylobacter showae RM3277</name>
    <dbReference type="NCBI Taxonomy" id="553219"/>
    <lineage>
        <taxon>Bacteria</taxon>
        <taxon>Pseudomonadati</taxon>
        <taxon>Campylobacterota</taxon>
        <taxon>Epsilonproteobacteria</taxon>
        <taxon>Campylobacterales</taxon>
        <taxon>Campylobacteraceae</taxon>
        <taxon>Campylobacter</taxon>
    </lineage>
</organism>
<evidence type="ECO:0000313" key="1">
    <source>
        <dbReference type="EMBL" id="EET78959.1"/>
    </source>
</evidence>
<dbReference type="GeneID" id="60989591"/>
<dbReference type="AlphaFoldDB" id="C6RHS9"/>
<dbReference type="STRING" id="553219.CAMSH0001_1033"/>
<dbReference type="RefSeq" id="WP_002949293.1">
    <property type="nucleotide sequence ID" value="NZ_ACVQ01000028.1"/>
</dbReference>